<feature type="repeat" description="WD" evidence="3">
    <location>
        <begin position="917"/>
        <end position="958"/>
    </location>
</feature>
<dbReference type="SMART" id="SM00220">
    <property type="entry name" value="S_TKc"/>
    <property type="match status" value="1"/>
</dbReference>
<evidence type="ECO:0000259" key="7">
    <source>
        <dbReference type="PROSITE" id="PS50011"/>
    </source>
</evidence>
<feature type="repeat" description="WD" evidence="3">
    <location>
        <begin position="611"/>
        <end position="652"/>
    </location>
</feature>
<dbReference type="PROSITE" id="PS50082">
    <property type="entry name" value="WD_REPEATS_2"/>
    <property type="match status" value="21"/>
</dbReference>
<dbReference type="HOGENOM" id="CLU_243634_0_0_0"/>
<feature type="repeat" description="WD" evidence="3">
    <location>
        <begin position="1547"/>
        <end position="1577"/>
    </location>
</feature>
<dbReference type="eggNOG" id="COG0515">
    <property type="taxonomic scope" value="Bacteria"/>
</dbReference>
<dbReference type="InterPro" id="IPR011047">
    <property type="entry name" value="Quinoprotein_ADH-like_sf"/>
</dbReference>
<feature type="repeat" description="WD" evidence="3">
    <location>
        <begin position="653"/>
        <end position="694"/>
    </location>
</feature>
<feature type="repeat" description="WD" evidence="3">
    <location>
        <begin position="1463"/>
        <end position="1504"/>
    </location>
</feature>
<dbReference type="InterPro" id="IPR011009">
    <property type="entry name" value="Kinase-like_dom_sf"/>
</dbReference>
<feature type="repeat" description="WD" evidence="3">
    <location>
        <begin position="695"/>
        <end position="736"/>
    </location>
</feature>
<dbReference type="CDD" id="cd00200">
    <property type="entry name" value="WD40"/>
    <property type="match status" value="3"/>
</dbReference>
<reference evidence="8" key="1">
    <citation type="journal article" date="2015" name="PeerJ">
        <title>First genomic representation of candidate bacterial phylum KSB3 points to enhanced environmental sensing as a trigger of wastewater bulking.</title>
        <authorList>
            <person name="Sekiguchi Y."/>
            <person name="Ohashi A."/>
            <person name="Parks D.H."/>
            <person name="Yamauchi T."/>
            <person name="Tyson G.W."/>
            <person name="Hugenholtz P."/>
        </authorList>
    </citation>
    <scope>NUCLEOTIDE SEQUENCE [LARGE SCALE GENOMIC DNA]</scope>
</reference>
<evidence type="ECO:0000256" key="3">
    <source>
        <dbReference type="PROSITE-ProRule" id="PRU00221"/>
    </source>
</evidence>
<evidence type="ECO:0000256" key="5">
    <source>
        <dbReference type="PROSITE-ProRule" id="PRU10141"/>
    </source>
</evidence>
<dbReference type="InterPro" id="IPR019775">
    <property type="entry name" value="WD40_repeat_CS"/>
</dbReference>
<dbReference type="PROSITE" id="PS50011">
    <property type="entry name" value="PROTEIN_KINASE_DOM"/>
    <property type="match status" value="1"/>
</dbReference>
<dbReference type="Gene3D" id="1.10.510.10">
    <property type="entry name" value="Transferase(Phosphotransferase) domain 1"/>
    <property type="match status" value="1"/>
</dbReference>
<feature type="compositionally biased region" description="Polar residues" evidence="6">
    <location>
        <begin position="78"/>
        <end position="95"/>
    </location>
</feature>
<feature type="repeat" description="WD" evidence="3">
    <location>
        <begin position="788"/>
        <end position="829"/>
    </location>
</feature>
<dbReference type="PROSITE" id="PS00678">
    <property type="entry name" value="WD_REPEATS_1"/>
    <property type="match status" value="14"/>
</dbReference>
<feature type="repeat" description="WD" evidence="3">
    <location>
        <begin position="830"/>
        <end position="871"/>
    </location>
</feature>
<dbReference type="Gene3D" id="1.25.40.10">
    <property type="entry name" value="Tetratricopeptide repeat domain"/>
    <property type="match status" value="1"/>
</dbReference>
<feature type="repeat" description="WD" evidence="3">
    <location>
        <begin position="1001"/>
        <end position="1042"/>
    </location>
</feature>
<keyword evidence="4" id="KW-0802">TPR repeat</keyword>
<dbReference type="InterPro" id="IPR020472">
    <property type="entry name" value="WD40_PAC1"/>
</dbReference>
<dbReference type="STRING" id="1499967.U27_03983"/>
<feature type="binding site" evidence="5">
    <location>
        <position position="166"/>
    </location>
    <ligand>
        <name>ATP</name>
        <dbReference type="ChEBI" id="CHEBI:30616"/>
    </ligand>
</feature>
<feature type="repeat" description="WD" evidence="3">
    <location>
        <begin position="1505"/>
        <end position="1546"/>
    </location>
</feature>
<feature type="compositionally biased region" description="Basic and acidic residues" evidence="6">
    <location>
        <begin position="1"/>
        <end position="23"/>
    </location>
</feature>
<dbReference type="Gene3D" id="3.30.200.20">
    <property type="entry name" value="Phosphorylase Kinase, domain 1"/>
    <property type="match status" value="1"/>
</dbReference>
<feature type="repeat" description="WD" evidence="3">
    <location>
        <begin position="872"/>
        <end position="913"/>
    </location>
</feature>
<evidence type="ECO:0000313" key="8">
    <source>
        <dbReference type="EMBL" id="GAK57019.1"/>
    </source>
</evidence>
<dbReference type="SMART" id="SM00564">
    <property type="entry name" value="PQQ"/>
    <property type="match status" value="4"/>
</dbReference>
<dbReference type="SUPFAM" id="SSF48452">
    <property type="entry name" value="TPR-like"/>
    <property type="match status" value="1"/>
</dbReference>
<dbReference type="PANTHER" id="PTHR19879:SF9">
    <property type="entry name" value="TRANSCRIPTION INITIATION FACTOR TFIID SUBUNIT 5"/>
    <property type="match status" value="1"/>
</dbReference>
<dbReference type="Pfam" id="PF00069">
    <property type="entry name" value="Pkinase"/>
    <property type="match status" value="1"/>
</dbReference>
<feature type="repeat" description="WD" evidence="3">
    <location>
        <begin position="1337"/>
        <end position="1378"/>
    </location>
</feature>
<dbReference type="InterPro" id="IPR015943">
    <property type="entry name" value="WD40/YVTN_repeat-like_dom_sf"/>
</dbReference>
<dbReference type="EMBL" id="DF820465">
    <property type="protein sequence ID" value="GAK57019.1"/>
    <property type="molecule type" value="Genomic_DNA"/>
</dbReference>
<dbReference type="PRINTS" id="PR00320">
    <property type="entry name" value="GPROTEINBRPT"/>
</dbReference>
<keyword evidence="8" id="KW-0418">Kinase</keyword>
<feature type="domain" description="Protein kinase" evidence="7">
    <location>
        <begin position="137"/>
        <end position="419"/>
    </location>
</feature>
<dbReference type="InterPro" id="IPR018391">
    <property type="entry name" value="PQQ_b-propeller_rpt"/>
</dbReference>
<dbReference type="eggNOG" id="COG2319">
    <property type="taxonomic scope" value="Bacteria"/>
</dbReference>
<feature type="repeat" description="WD" evidence="3">
    <location>
        <begin position="1085"/>
        <end position="1126"/>
    </location>
</feature>
<dbReference type="SUPFAM" id="SSF50978">
    <property type="entry name" value="WD40 repeat-like"/>
    <property type="match status" value="2"/>
</dbReference>
<feature type="compositionally biased region" description="Polar residues" evidence="6">
    <location>
        <begin position="36"/>
        <end position="69"/>
    </location>
</feature>
<dbReference type="SUPFAM" id="SSF56112">
    <property type="entry name" value="Protein kinase-like (PK-like)"/>
    <property type="match status" value="1"/>
</dbReference>
<feature type="repeat" description="WD" evidence="3">
    <location>
        <begin position="1043"/>
        <end position="1084"/>
    </location>
</feature>
<feature type="repeat" description="WD" evidence="3">
    <location>
        <begin position="1421"/>
        <end position="1462"/>
    </location>
</feature>
<proteinExistence type="predicted"/>
<feature type="repeat" description="WD" evidence="3">
    <location>
        <begin position="1295"/>
        <end position="1336"/>
    </location>
</feature>
<dbReference type="SUPFAM" id="SSF50998">
    <property type="entry name" value="Quinoprotein alcohol dehydrogenase-like"/>
    <property type="match status" value="1"/>
</dbReference>
<feature type="repeat" description="WD" evidence="3">
    <location>
        <begin position="959"/>
        <end position="1000"/>
    </location>
</feature>
<keyword evidence="5" id="KW-0547">Nucleotide-binding</keyword>
<dbReference type="PANTHER" id="PTHR19879">
    <property type="entry name" value="TRANSCRIPTION INITIATION FACTOR TFIID"/>
    <property type="match status" value="1"/>
</dbReference>
<dbReference type="GO" id="GO:0005524">
    <property type="term" value="F:ATP binding"/>
    <property type="evidence" value="ECO:0007669"/>
    <property type="project" value="UniProtKB-UniRule"/>
</dbReference>
<dbReference type="InterPro" id="IPR036322">
    <property type="entry name" value="WD40_repeat_dom_sf"/>
</dbReference>
<dbReference type="Pfam" id="PF00400">
    <property type="entry name" value="WD40"/>
    <property type="match status" value="19"/>
</dbReference>
<evidence type="ECO:0000313" key="9">
    <source>
        <dbReference type="Proteomes" id="UP000030661"/>
    </source>
</evidence>
<dbReference type="PROSITE" id="PS00107">
    <property type="entry name" value="PROTEIN_KINASE_ATP"/>
    <property type="match status" value="1"/>
</dbReference>
<dbReference type="InterPro" id="IPR000719">
    <property type="entry name" value="Prot_kinase_dom"/>
</dbReference>
<dbReference type="PROSITE" id="PS50005">
    <property type="entry name" value="TPR"/>
    <property type="match status" value="1"/>
</dbReference>
<dbReference type="InterPro" id="IPR001680">
    <property type="entry name" value="WD40_rpt"/>
</dbReference>
<feature type="repeat" description="WD" evidence="3">
    <location>
        <begin position="1169"/>
        <end position="1203"/>
    </location>
</feature>
<feature type="repeat" description="TPR" evidence="4">
    <location>
        <begin position="545"/>
        <end position="578"/>
    </location>
</feature>
<feature type="repeat" description="WD" evidence="3">
    <location>
        <begin position="1127"/>
        <end position="1168"/>
    </location>
</feature>
<dbReference type="Proteomes" id="UP000030661">
    <property type="component" value="Unassembled WGS sequence"/>
</dbReference>
<dbReference type="PROSITE" id="PS50294">
    <property type="entry name" value="WD_REPEATS_REGION"/>
    <property type="match status" value="19"/>
</dbReference>
<protein>
    <submittedName>
        <fullName evidence="8">Serine/threonine protein kinase with WD40 repeats</fullName>
    </submittedName>
</protein>
<keyword evidence="5" id="KW-0067">ATP-binding</keyword>
<evidence type="ECO:0000256" key="6">
    <source>
        <dbReference type="SAM" id="MobiDB-lite"/>
    </source>
</evidence>
<evidence type="ECO:0000256" key="4">
    <source>
        <dbReference type="PROSITE-ProRule" id="PRU00339"/>
    </source>
</evidence>
<dbReference type="SMART" id="SM00028">
    <property type="entry name" value="TPR"/>
    <property type="match status" value="2"/>
</dbReference>
<keyword evidence="2" id="KW-0677">Repeat</keyword>
<organism evidence="8">
    <name type="scientific">Vecturithrix granuli</name>
    <dbReference type="NCBI Taxonomy" id="1499967"/>
    <lineage>
        <taxon>Bacteria</taxon>
        <taxon>Candidatus Moduliflexota</taxon>
        <taxon>Candidatus Vecturitrichia</taxon>
        <taxon>Candidatus Vecturitrichales</taxon>
        <taxon>Candidatus Vecturitrichaceae</taxon>
        <taxon>Candidatus Vecturithrix</taxon>
    </lineage>
</organism>
<feature type="region of interest" description="Disordered" evidence="6">
    <location>
        <begin position="1"/>
        <end position="102"/>
    </location>
</feature>
<name>A0A081BXG4_VECG1</name>
<sequence>MPEKDEHIAAKEPENVPSDEHTLTKNKNGIRAGEKTSMSKGASEPSQQELTLTAGQRQETTPTQVTFTVRQREGVEQSRMTFTAGRTNEGTQTGRTGVFSGKRPLADMTLSRSIGGGTGELVDKLNWEIGDVIDGRFEVKEIIGQGGMGIVYRIYHREWKLDMAVKMPLEYLVADEASKARFIREAQTWVDLGLHPNIVQCWYVRELGGVPRVFMDYIGGGSLKDWINLGKVTPGQWDKILDLVIQACDGLGYAHERGVEVHRDVKPGNMLLTESGDLLVTDFGIVKREGMADIPTPKTKTAKNDTAVAITMTGSELGTPEYGAPEQWGQARYADSRADIYGLGVILFEMCCGRRPYDDGSHSEPAHVIIGRHLSSPVPDPLTFNQNIPRPLAQVILKCLAKDPEKRPGKMLDLRQELAEIYRDIVGKHYRRMVPQAADLRSDALNNRAVSLLDLDKEPEAFESWNEALKLDAYHPESVYNKHLILWRKAQITDDDVVRQVEEAKHVSKRSNLYLGFLHLERTAADEAEEELLTALEDSELAQNGALWRALGDARLTQEKYTDAEETYQKALELIPGDSECLERYILAQSHTRIHSGQIFFQWQRCFRSFQSGHQGEVTAITVTSDGRYAVSAGEDKTLHLWDLVTHEWIRSLRGHEDKVLTVSVTLDGQIAVSGSRDKTLRVWELKTGKYLRTLRGHTDWVNVVAILPNGRHVVSGSRDKTLRLWDLMTGNCLWTSEKFKNWLNALAITPDGRYALTGHDEENLYLWDLTTGKLTERKYYGSSLEVLGFYWSAVSALTISPDGQFALDGNQNALMRVWDMKSGQVLRTLKAHDESVTSIAFTPNGRFAISGSEDTNLCLWDLEKNQPVWMFEGHHAGVTGTSVTPDGRLMVSGSRDGTVRIWDLEKHELVWTFWEEQGHKDAITSLALALNGRFVVSAGQDMTLRMWDFKTGRCLKTYQGHGKDVTTVAVTPDGRFALSGSRDATLALWELGTTKCLRIFSGHQKDVTSVSISPDGRLAVSASEDHTLRLWELETARCLQTYQDHQDGVTSVAMSPDGRFMISGSRDQTVRLWNLTTGKCVKIYEGHRGEIRAVAITSDGRFVVSAGADSTLRLWYLSTGSCLRVFEGHRERINAVTFTPDRNFIVSGSDDGTVRLWDFTTTKCLRTFKGHHDAVTALMVSSEGQFVVSGSRDATIRVWNLDLPEAYHYEAALQLCRQQNHEQLQWSADRFRKRMAWAKTAWRNGKATVAYRYLAQARSIPGYERAPEALKLNALIAKVLQRSTLRGDWLLWTGEEHHKGVTSVAVTPDGRLAISGSQDTTLRLWDIETGKCLRLFDGHWLAVTSVAITPDARFVISGSEDAALRLWDLASAHCLRVYEGHEQEVTAVTMSNYGRFILSGSKDGTVRLWNPSTTECLQILKGHRRGVTSVTMTPDRRIVISASDDRTIRFWERTSGKCLRVLKGHKQRVTEVLVTPDGRFLLSASGDQTLRLWRISTAKCLLVLKGHDHEITSITITTDGRFALSGSLDKTVKLWDLARGECLWTFKWHKQGVSAVAITPDGRFVLSGSEDHSVRLCELDWELDTSGTSLAVGENEQHDAHFLSSLTSLFKSRKRNG</sequence>
<keyword evidence="8" id="KW-0723">Serine/threonine-protein kinase</keyword>
<dbReference type="Gene3D" id="2.130.10.10">
    <property type="entry name" value="YVTN repeat-like/Quinoprotein amine dehydrogenase"/>
    <property type="match status" value="7"/>
</dbReference>
<evidence type="ECO:0000256" key="2">
    <source>
        <dbReference type="ARBA" id="ARBA00022737"/>
    </source>
</evidence>
<keyword evidence="8" id="KW-0808">Transferase</keyword>
<gene>
    <name evidence="8" type="ORF">U27_03983</name>
</gene>
<feature type="repeat" description="WD" evidence="3">
    <location>
        <begin position="744"/>
        <end position="778"/>
    </location>
</feature>
<dbReference type="InterPro" id="IPR019734">
    <property type="entry name" value="TPR_rpt"/>
</dbReference>
<dbReference type="InterPro" id="IPR017441">
    <property type="entry name" value="Protein_kinase_ATP_BS"/>
</dbReference>
<accession>A0A081BXG4</accession>
<keyword evidence="1 3" id="KW-0853">WD repeat</keyword>
<keyword evidence="9" id="KW-1185">Reference proteome</keyword>
<dbReference type="InterPro" id="IPR011990">
    <property type="entry name" value="TPR-like_helical_dom_sf"/>
</dbReference>
<evidence type="ECO:0000256" key="1">
    <source>
        <dbReference type="ARBA" id="ARBA00022574"/>
    </source>
</evidence>
<dbReference type="SMART" id="SM00320">
    <property type="entry name" value="WD40"/>
    <property type="match status" value="21"/>
</dbReference>
<dbReference type="GO" id="GO:0004674">
    <property type="term" value="F:protein serine/threonine kinase activity"/>
    <property type="evidence" value="ECO:0007669"/>
    <property type="project" value="UniProtKB-KW"/>
</dbReference>
<dbReference type="CDD" id="cd14014">
    <property type="entry name" value="STKc_PknB_like"/>
    <property type="match status" value="1"/>
</dbReference>
<feature type="repeat" description="WD" evidence="3">
    <location>
        <begin position="1379"/>
        <end position="1420"/>
    </location>
</feature>